<dbReference type="Proteomes" id="UP000538147">
    <property type="component" value="Unassembled WGS sequence"/>
</dbReference>
<gene>
    <name evidence="1" type="ORF">FHS79_003364</name>
</gene>
<proteinExistence type="predicted"/>
<dbReference type="AlphaFoldDB" id="A0A841LDR6"/>
<comment type="caution">
    <text evidence="1">The sequence shown here is derived from an EMBL/GenBank/DDBJ whole genome shotgun (WGS) entry which is preliminary data.</text>
</comment>
<protein>
    <submittedName>
        <fullName evidence="1">Uncharacterized protein</fullName>
    </submittedName>
</protein>
<organism evidence="1 2">
    <name type="scientific">Polymorphobacter multimanifer</name>
    <dbReference type="NCBI Taxonomy" id="1070431"/>
    <lineage>
        <taxon>Bacteria</taxon>
        <taxon>Pseudomonadati</taxon>
        <taxon>Pseudomonadota</taxon>
        <taxon>Alphaproteobacteria</taxon>
        <taxon>Sphingomonadales</taxon>
        <taxon>Sphingosinicellaceae</taxon>
        <taxon>Polymorphobacter</taxon>
    </lineage>
</organism>
<accession>A0A841LDR6</accession>
<evidence type="ECO:0000313" key="1">
    <source>
        <dbReference type="EMBL" id="MBB6229163.1"/>
    </source>
</evidence>
<dbReference type="EMBL" id="JACIIV010000034">
    <property type="protein sequence ID" value="MBB6229163.1"/>
    <property type="molecule type" value="Genomic_DNA"/>
</dbReference>
<name>A0A841LDR6_9SPHN</name>
<sequence length="48" mass="5614">MAPCDRLYQGANDVGEMARRYFRILLVNLMLSRFFRREGLRTNGDGFS</sequence>
<reference evidence="1 2" key="1">
    <citation type="submission" date="2020-08" db="EMBL/GenBank/DDBJ databases">
        <title>Genomic Encyclopedia of Type Strains, Phase IV (KMG-IV): sequencing the most valuable type-strain genomes for metagenomic binning, comparative biology and taxonomic classification.</title>
        <authorList>
            <person name="Goeker M."/>
        </authorList>
    </citation>
    <scope>NUCLEOTIDE SEQUENCE [LARGE SCALE GENOMIC DNA]</scope>
    <source>
        <strain evidence="1 2">DSM 102189</strain>
    </source>
</reference>
<evidence type="ECO:0000313" key="2">
    <source>
        <dbReference type="Proteomes" id="UP000538147"/>
    </source>
</evidence>
<keyword evidence="2" id="KW-1185">Reference proteome</keyword>